<evidence type="ECO:0000256" key="3">
    <source>
        <dbReference type="ARBA" id="ARBA00022692"/>
    </source>
</evidence>
<evidence type="ECO:0000313" key="8">
    <source>
        <dbReference type="EMBL" id="SHI28273.1"/>
    </source>
</evidence>
<feature type="transmembrane region" description="Helical" evidence="6">
    <location>
        <begin position="179"/>
        <end position="202"/>
    </location>
</feature>
<evidence type="ECO:0000256" key="6">
    <source>
        <dbReference type="SAM" id="Phobius"/>
    </source>
</evidence>
<feature type="transmembrane region" description="Helical" evidence="6">
    <location>
        <begin position="223"/>
        <end position="245"/>
    </location>
</feature>
<accession>A0A1M5ZWI3</accession>
<dbReference type="InterPro" id="IPR051449">
    <property type="entry name" value="ABC-2_transporter_component"/>
</dbReference>
<evidence type="ECO:0000259" key="7">
    <source>
        <dbReference type="Pfam" id="PF12698"/>
    </source>
</evidence>
<dbReference type="RefSeq" id="WP_073021523.1">
    <property type="nucleotide sequence ID" value="NZ_FQXU01000011.1"/>
</dbReference>
<feature type="transmembrane region" description="Helical" evidence="6">
    <location>
        <begin position="257"/>
        <end position="282"/>
    </location>
</feature>
<keyword evidence="4 6" id="KW-1133">Transmembrane helix</keyword>
<reference evidence="8 9" key="1">
    <citation type="submission" date="2016-11" db="EMBL/GenBank/DDBJ databases">
        <authorList>
            <person name="Jaros S."/>
            <person name="Januszkiewicz K."/>
            <person name="Wedrychowicz H."/>
        </authorList>
    </citation>
    <scope>NUCLEOTIDE SEQUENCE [LARGE SCALE GENOMIC DNA]</scope>
    <source>
        <strain evidence="8 9">DSM 6191</strain>
    </source>
</reference>
<proteinExistence type="predicted"/>
<dbReference type="PANTHER" id="PTHR30294:SF48">
    <property type="entry name" value="LINEARMYCIN RESISTANCE PERMEASE PROTEIN LNRM"/>
    <property type="match status" value="1"/>
</dbReference>
<dbReference type="InterPro" id="IPR013525">
    <property type="entry name" value="ABC2_TM"/>
</dbReference>
<evidence type="ECO:0000256" key="4">
    <source>
        <dbReference type="ARBA" id="ARBA00022989"/>
    </source>
</evidence>
<evidence type="ECO:0000256" key="1">
    <source>
        <dbReference type="ARBA" id="ARBA00004651"/>
    </source>
</evidence>
<comment type="subcellular location">
    <subcellularLocation>
        <location evidence="1">Cell membrane</location>
        <topology evidence="1">Multi-pass membrane protein</topology>
    </subcellularLocation>
</comment>
<evidence type="ECO:0000256" key="2">
    <source>
        <dbReference type="ARBA" id="ARBA00022475"/>
    </source>
</evidence>
<dbReference type="AlphaFoldDB" id="A0A1M5ZWI3"/>
<feature type="transmembrane region" description="Helical" evidence="6">
    <location>
        <begin position="291"/>
        <end position="310"/>
    </location>
</feature>
<sequence length="375" mass="42266">MREIAAIIKYDILANKSSKYVIQMIIYPVIFTLILGFLLKNAFSSSFDMEHVNIVYLSDKSEQSNQIIDVFKSLEDELDISISEEENQDEAKELVKRNTDTVFIELKDNIKIYKNDGASISSEVVYGVLNTIVDKFNVAYSIGKVSPEGLSKINFQEVQKEFANFKQIELKKEMTSYDYYGVAEFTMMILYISMFSFNLINAQRRNGTEGRVFIAGVSKIQYIIARTLSMAIFNFIIMTIPFIILKFIVGIEYGTDYLTFIAIMGSLNLLSSAIGVAVGFLVKDENVGDTILQAAVVPTLSLLGGSYVYLGEDINYIFDLFTKISPLRWANRAMINVIYAGDYRKVGISIAINLGLTILLILISYIKIKGEERLA</sequence>
<organism evidence="8 9">
    <name type="scientific">Clostridium intestinale DSM 6191</name>
    <dbReference type="NCBI Taxonomy" id="1121320"/>
    <lineage>
        <taxon>Bacteria</taxon>
        <taxon>Bacillati</taxon>
        <taxon>Bacillota</taxon>
        <taxon>Clostridia</taxon>
        <taxon>Eubacteriales</taxon>
        <taxon>Clostridiaceae</taxon>
        <taxon>Clostridium</taxon>
    </lineage>
</organism>
<evidence type="ECO:0000256" key="5">
    <source>
        <dbReference type="ARBA" id="ARBA00023136"/>
    </source>
</evidence>
<dbReference type="GO" id="GO:0005886">
    <property type="term" value="C:plasma membrane"/>
    <property type="evidence" value="ECO:0007669"/>
    <property type="project" value="UniProtKB-SubCell"/>
</dbReference>
<keyword evidence="2" id="KW-1003">Cell membrane</keyword>
<dbReference type="EMBL" id="FQXU01000011">
    <property type="protein sequence ID" value="SHI28273.1"/>
    <property type="molecule type" value="Genomic_DNA"/>
</dbReference>
<dbReference type="Pfam" id="PF12698">
    <property type="entry name" value="ABC2_membrane_3"/>
    <property type="match status" value="1"/>
</dbReference>
<keyword evidence="5 6" id="KW-0472">Membrane</keyword>
<keyword evidence="3 6" id="KW-0812">Transmembrane</keyword>
<dbReference type="Proteomes" id="UP000184241">
    <property type="component" value="Unassembled WGS sequence"/>
</dbReference>
<dbReference type="GO" id="GO:0140359">
    <property type="term" value="F:ABC-type transporter activity"/>
    <property type="evidence" value="ECO:0007669"/>
    <property type="project" value="InterPro"/>
</dbReference>
<protein>
    <submittedName>
        <fullName evidence="8">ABC-2 family transporter protein</fullName>
    </submittedName>
</protein>
<feature type="domain" description="ABC-2 type transporter transmembrane" evidence="7">
    <location>
        <begin position="22"/>
        <end position="365"/>
    </location>
</feature>
<evidence type="ECO:0000313" key="9">
    <source>
        <dbReference type="Proteomes" id="UP000184241"/>
    </source>
</evidence>
<dbReference type="PANTHER" id="PTHR30294">
    <property type="entry name" value="MEMBRANE COMPONENT OF ABC TRANSPORTER YHHJ-RELATED"/>
    <property type="match status" value="1"/>
</dbReference>
<feature type="transmembrane region" description="Helical" evidence="6">
    <location>
        <begin position="346"/>
        <end position="366"/>
    </location>
</feature>
<feature type="transmembrane region" description="Helical" evidence="6">
    <location>
        <begin position="20"/>
        <end position="39"/>
    </location>
</feature>
<name>A0A1M5ZWI3_9CLOT</name>
<gene>
    <name evidence="8" type="ORF">SAMN02745941_03477</name>
</gene>